<proteinExistence type="predicted"/>
<feature type="domain" description="DUF4220" evidence="2">
    <location>
        <begin position="49"/>
        <end position="408"/>
    </location>
</feature>
<keyword evidence="1" id="KW-1133">Transmembrane helix</keyword>
<protein>
    <recommendedName>
        <fullName evidence="2">DUF4220 domain-containing protein</fullName>
    </recommendedName>
</protein>
<dbReference type="PANTHER" id="PTHR31325">
    <property type="entry name" value="OS01G0798800 PROTEIN-RELATED"/>
    <property type="match status" value="1"/>
</dbReference>
<feature type="transmembrane region" description="Helical" evidence="1">
    <location>
        <begin position="314"/>
        <end position="335"/>
    </location>
</feature>
<feature type="transmembrane region" description="Helical" evidence="1">
    <location>
        <begin position="86"/>
        <end position="105"/>
    </location>
</feature>
<feature type="transmembrane region" description="Helical" evidence="1">
    <location>
        <begin position="141"/>
        <end position="162"/>
    </location>
</feature>
<accession>A0ABD3LLK1</accession>
<evidence type="ECO:0000313" key="4">
    <source>
        <dbReference type="Proteomes" id="UP001634007"/>
    </source>
</evidence>
<evidence type="ECO:0000256" key="1">
    <source>
        <dbReference type="SAM" id="Phobius"/>
    </source>
</evidence>
<reference evidence="3 4" key="1">
    <citation type="submission" date="2024-11" db="EMBL/GenBank/DDBJ databases">
        <title>Chromosome-level genome assembly of Eucalyptus globulus Labill. provides insights into its genome evolution.</title>
        <authorList>
            <person name="Li X."/>
        </authorList>
    </citation>
    <scope>NUCLEOTIDE SEQUENCE [LARGE SCALE GENOMIC DNA]</scope>
    <source>
        <strain evidence="3">CL2024</strain>
        <tissue evidence="3">Fresh tender leaves</tissue>
    </source>
</reference>
<organism evidence="3 4">
    <name type="scientific">Eucalyptus globulus</name>
    <name type="common">Tasmanian blue gum</name>
    <dbReference type="NCBI Taxonomy" id="34317"/>
    <lineage>
        <taxon>Eukaryota</taxon>
        <taxon>Viridiplantae</taxon>
        <taxon>Streptophyta</taxon>
        <taxon>Embryophyta</taxon>
        <taxon>Tracheophyta</taxon>
        <taxon>Spermatophyta</taxon>
        <taxon>Magnoliopsida</taxon>
        <taxon>eudicotyledons</taxon>
        <taxon>Gunneridae</taxon>
        <taxon>Pentapetalae</taxon>
        <taxon>rosids</taxon>
        <taxon>malvids</taxon>
        <taxon>Myrtales</taxon>
        <taxon>Myrtaceae</taxon>
        <taxon>Myrtoideae</taxon>
        <taxon>Eucalypteae</taxon>
        <taxon>Eucalyptus</taxon>
    </lineage>
</organism>
<name>A0ABD3LLK1_EUCGL</name>
<dbReference type="Pfam" id="PF04578">
    <property type="entry name" value="DUF594"/>
    <property type="match status" value="1"/>
</dbReference>
<feature type="transmembrane region" description="Helical" evidence="1">
    <location>
        <begin position="117"/>
        <end position="135"/>
    </location>
</feature>
<keyword evidence="4" id="KW-1185">Reference proteome</keyword>
<gene>
    <name evidence="3" type="ORF">ACJRO7_000129</name>
</gene>
<dbReference type="EMBL" id="JBJKBG010000001">
    <property type="protein sequence ID" value="KAL3752675.1"/>
    <property type="molecule type" value="Genomic_DNA"/>
</dbReference>
<dbReference type="AlphaFoldDB" id="A0ABD3LLK1"/>
<dbReference type="InterPro" id="IPR007658">
    <property type="entry name" value="DUF594"/>
</dbReference>
<sequence>MALSYISHLWNKWNIRGFVILSLWLQVFLHFFAPLRKKITNNHLPFLLWMAYLMANWVTTFAIGLISHNPSNKFDGAAEVDTALRAFWTSFLLLHLGGSDNITAFSLEDNTLWRRHLFNLTFQVGAVIHVFVHIIPYNRSLVFPTMLVFLAGVIKAVEKILALNLSSLPRFKEWVLSQQDSLNDTDNDSIVEFIDLLDGYSRNEEDAKLAESTVVKHAYYFFQISKVFLTDLIFTRRQRQISQEYFRAVSAMDALRVISVELHFIYEVLHTKALVIRTKWSYIFRFIAFTNIVMALVLFNCLKEQQLPKLDVKITYILLFGGITLDVIAMLMLIFSDWTVAGVKWYKIGSYNLDSFLYNLVSAAYDLRKPQFATCEVKPNDKVSYVVLNTPLLFRRWSESISACNLLSESLKESPRKMYKRNWHWGNITFSNICSFALYMTEKVVSSFHQAVDTITRSYGPRSMDGKRLMIANTKYVSTNPFIMRLWIFIFKEVRRKSEDTSRNDLTEDENAINTKKIYAARGDLFLSTVLSKNNDLDFKFSLRGFSDYEDSIITWHIATEILYNIENPTTEKEEREFSKILSDYMLYLLFNQPNVVSAVAGIAQITLARTLWELQGCIIASTKNVESLCKEIFKRSAYAEPTKSLLDGGIFWARQIEENLKERKWEVMSGVWVEMLSYAATHINGETHVQVLSRGGELLAFVWLLMIHFGCFYRPEWGPYYGYRH</sequence>
<dbReference type="Proteomes" id="UP001634007">
    <property type="component" value="Unassembled WGS sequence"/>
</dbReference>
<dbReference type="Pfam" id="PF13968">
    <property type="entry name" value="DUF4220"/>
    <property type="match status" value="1"/>
</dbReference>
<keyword evidence="1" id="KW-0812">Transmembrane</keyword>
<comment type="caution">
    <text evidence="3">The sequence shown here is derived from an EMBL/GenBank/DDBJ whole genome shotgun (WGS) entry which is preliminary data.</text>
</comment>
<dbReference type="InterPro" id="IPR025315">
    <property type="entry name" value="DUF4220"/>
</dbReference>
<feature type="transmembrane region" description="Helical" evidence="1">
    <location>
        <begin position="282"/>
        <end position="302"/>
    </location>
</feature>
<evidence type="ECO:0000313" key="3">
    <source>
        <dbReference type="EMBL" id="KAL3752675.1"/>
    </source>
</evidence>
<evidence type="ECO:0000259" key="2">
    <source>
        <dbReference type="Pfam" id="PF13968"/>
    </source>
</evidence>
<feature type="transmembrane region" description="Helical" evidence="1">
    <location>
        <begin position="423"/>
        <end position="440"/>
    </location>
</feature>
<feature type="transmembrane region" description="Helical" evidence="1">
    <location>
        <begin position="13"/>
        <end position="32"/>
    </location>
</feature>
<keyword evidence="1" id="KW-0472">Membrane</keyword>
<feature type="transmembrane region" description="Helical" evidence="1">
    <location>
        <begin position="44"/>
        <end position="66"/>
    </location>
</feature>